<sequence>MESLELFECCYDKCADKKLADRFLSCWLCDSAAHPKCAGFSGRQFDHIINRSKGLRWACPKCRGKDIDMHKLFKQTQRGFTELCKDVAMLSQKLSKYQELFNSCQYLGNIDGVSSLTAGDNNQLLVQVSANLVDLNSPALSVVSAHGTRPNDPVISEINSLSGVPDVKEQTDTKVKQ</sequence>
<dbReference type="InterPro" id="IPR011011">
    <property type="entry name" value="Znf_FYVE_PHD"/>
</dbReference>
<evidence type="ECO:0000313" key="1">
    <source>
        <dbReference type="EnsemblMetazoa" id="GBRI019658-PA"/>
    </source>
</evidence>
<dbReference type="AlphaFoldDB" id="A0A1A9WH93"/>
<dbReference type="EnsemblMetazoa" id="GBRI019658-RA">
    <property type="protein sequence ID" value="GBRI019658-PA"/>
    <property type="gene ID" value="GBRI019658"/>
</dbReference>
<dbReference type="VEuPathDB" id="VectorBase:GBRI019658"/>
<dbReference type="SUPFAM" id="SSF57903">
    <property type="entry name" value="FYVE/PHD zinc finger"/>
    <property type="match status" value="1"/>
</dbReference>
<proteinExistence type="predicted"/>
<accession>A0A1A9WH93</accession>
<dbReference type="Proteomes" id="UP000091820">
    <property type="component" value="Unassembled WGS sequence"/>
</dbReference>
<reference evidence="1" key="2">
    <citation type="submission" date="2020-05" db="UniProtKB">
        <authorList>
            <consortium name="EnsemblMetazoa"/>
        </authorList>
    </citation>
    <scope>IDENTIFICATION</scope>
    <source>
        <strain evidence="1">IAEA</strain>
    </source>
</reference>
<reference evidence="2" key="1">
    <citation type="submission" date="2014-03" db="EMBL/GenBank/DDBJ databases">
        <authorList>
            <person name="Aksoy S."/>
            <person name="Warren W."/>
            <person name="Wilson R.K."/>
        </authorList>
    </citation>
    <scope>NUCLEOTIDE SEQUENCE [LARGE SCALE GENOMIC DNA]</scope>
    <source>
        <strain evidence="2">IAEA</strain>
    </source>
</reference>
<protein>
    <recommendedName>
        <fullName evidence="3">PHD-type domain-containing protein</fullName>
    </recommendedName>
</protein>
<organism evidence="1 2">
    <name type="scientific">Glossina brevipalpis</name>
    <dbReference type="NCBI Taxonomy" id="37001"/>
    <lineage>
        <taxon>Eukaryota</taxon>
        <taxon>Metazoa</taxon>
        <taxon>Ecdysozoa</taxon>
        <taxon>Arthropoda</taxon>
        <taxon>Hexapoda</taxon>
        <taxon>Insecta</taxon>
        <taxon>Pterygota</taxon>
        <taxon>Neoptera</taxon>
        <taxon>Endopterygota</taxon>
        <taxon>Diptera</taxon>
        <taxon>Brachycera</taxon>
        <taxon>Muscomorpha</taxon>
        <taxon>Hippoboscoidea</taxon>
        <taxon>Glossinidae</taxon>
        <taxon>Glossina</taxon>
    </lineage>
</organism>
<evidence type="ECO:0000313" key="2">
    <source>
        <dbReference type="Proteomes" id="UP000091820"/>
    </source>
</evidence>
<keyword evidence="2" id="KW-1185">Reference proteome</keyword>
<name>A0A1A9WH93_9MUSC</name>
<evidence type="ECO:0008006" key="3">
    <source>
        <dbReference type="Google" id="ProtNLM"/>
    </source>
</evidence>